<comment type="caution">
    <text evidence="2">The sequence shown here is derived from an EMBL/GenBank/DDBJ whole genome shotgun (WGS) entry which is preliminary data.</text>
</comment>
<accession>A0AAP3A741</accession>
<gene>
    <name evidence="2" type="ORF">OFN31_32545</name>
</gene>
<dbReference type="AlphaFoldDB" id="A0AAP3A741"/>
<dbReference type="EMBL" id="JAOVKC010001488">
    <property type="protein sequence ID" value="MCV5626362.1"/>
    <property type="molecule type" value="Genomic_DNA"/>
</dbReference>
<proteinExistence type="predicted"/>
<feature type="region of interest" description="Disordered" evidence="1">
    <location>
        <begin position="1"/>
        <end position="21"/>
    </location>
</feature>
<organism evidence="2 3">
    <name type="scientific">Escherichia coli</name>
    <dbReference type="NCBI Taxonomy" id="562"/>
    <lineage>
        <taxon>Bacteria</taxon>
        <taxon>Pseudomonadati</taxon>
        <taxon>Pseudomonadota</taxon>
        <taxon>Gammaproteobacteria</taxon>
        <taxon>Enterobacterales</taxon>
        <taxon>Enterobacteriaceae</taxon>
        <taxon>Escherichia</taxon>
    </lineage>
</organism>
<feature type="non-terminal residue" evidence="2">
    <location>
        <position position="82"/>
    </location>
</feature>
<evidence type="ECO:0000256" key="1">
    <source>
        <dbReference type="SAM" id="MobiDB-lite"/>
    </source>
</evidence>
<reference evidence="2" key="1">
    <citation type="submission" date="2023-06" db="EMBL/GenBank/DDBJ databases">
        <title>Deciphering the underlying mechanisms mediating the transmission of blaNDM gene from human to animals in China.</title>
        <authorList>
            <person name="Chen K."/>
            <person name="Chen S."/>
        </authorList>
    </citation>
    <scope>NUCLEOTIDE SEQUENCE</scope>
    <source>
        <strain evidence="2">1199</strain>
    </source>
</reference>
<protein>
    <submittedName>
        <fullName evidence="2">Phage tail tape measure protein</fullName>
    </submittedName>
</protein>
<dbReference type="Proteomes" id="UP001208624">
    <property type="component" value="Unassembled WGS sequence"/>
</dbReference>
<sequence length="82" mass="9334">QETRREVTGEAQAEREAVKAHDEQVNALRRLEAQIDPVGEAFRRLNEQQRQLDTAKTSGMLSPLAYDRLNSKLAESRDALEK</sequence>
<evidence type="ECO:0000313" key="2">
    <source>
        <dbReference type="EMBL" id="MCV5626362.1"/>
    </source>
</evidence>
<evidence type="ECO:0000313" key="3">
    <source>
        <dbReference type="Proteomes" id="UP001208624"/>
    </source>
</evidence>
<name>A0AAP3A741_ECOLX</name>
<feature type="non-terminal residue" evidence="2">
    <location>
        <position position="1"/>
    </location>
</feature>